<protein>
    <recommendedName>
        <fullName evidence="1">KIB1-4 beta-propeller domain-containing protein</fullName>
    </recommendedName>
</protein>
<dbReference type="InterPro" id="IPR005174">
    <property type="entry name" value="KIB1-4_b-propeller"/>
</dbReference>
<dbReference type="Proteomes" id="UP001152561">
    <property type="component" value="Unassembled WGS sequence"/>
</dbReference>
<dbReference type="PANTHER" id="PTHR40891:SF1">
    <property type="entry name" value="DUF295 DOMAIN-CONTAINING PROTEIN"/>
    <property type="match status" value="1"/>
</dbReference>
<reference evidence="3" key="1">
    <citation type="journal article" date="2023" name="Proc. Natl. Acad. Sci. U.S.A.">
        <title>Genomic and structural basis for evolution of tropane alkaloid biosynthesis.</title>
        <authorList>
            <person name="Wanga Y.-J."/>
            <person name="Taina T."/>
            <person name="Yua J.-Y."/>
            <person name="Lia J."/>
            <person name="Xua B."/>
            <person name="Chenc J."/>
            <person name="D'Auriad J.C."/>
            <person name="Huanga J.-P."/>
            <person name="Huanga S.-X."/>
        </authorList>
    </citation>
    <scope>NUCLEOTIDE SEQUENCE [LARGE SCALE GENOMIC DNA]</scope>
    <source>
        <strain evidence="3">cv. KIB-2019</strain>
    </source>
</reference>
<dbReference type="Pfam" id="PF03478">
    <property type="entry name" value="Beta-prop_KIB1-4"/>
    <property type="match status" value="1"/>
</dbReference>
<dbReference type="OrthoDB" id="1863935at2759"/>
<evidence type="ECO:0000259" key="1">
    <source>
        <dbReference type="Pfam" id="PF03478"/>
    </source>
</evidence>
<proteinExistence type="predicted"/>
<accession>A0A9Q1RBL2</accession>
<evidence type="ECO:0000313" key="2">
    <source>
        <dbReference type="EMBL" id="KAJ8549299.1"/>
    </source>
</evidence>
<evidence type="ECO:0000313" key="3">
    <source>
        <dbReference type="Proteomes" id="UP001152561"/>
    </source>
</evidence>
<keyword evidence="3" id="KW-1185">Reference proteome</keyword>
<name>A0A9Q1RBL2_9SOLA</name>
<dbReference type="AlphaFoldDB" id="A0A9Q1RBL2"/>
<sequence>MSTSDSDFPKETPNPRCVRDSAICRWVKVKFSNPECPQLRLGSGKLLMVPLTLVKRIQALQSGPFNKGMGEVKNIGEQHAIFIDEATAFCLETGGSIKGNCIYFAETEDRSLYTYSFEDQSITMTLPCRLSATVVPESDDSVWILIPPV</sequence>
<feature type="domain" description="KIB1-4 beta-propeller" evidence="1">
    <location>
        <begin position="43"/>
        <end position="113"/>
    </location>
</feature>
<organism evidence="2 3">
    <name type="scientific">Anisodus acutangulus</name>
    <dbReference type="NCBI Taxonomy" id="402998"/>
    <lineage>
        <taxon>Eukaryota</taxon>
        <taxon>Viridiplantae</taxon>
        <taxon>Streptophyta</taxon>
        <taxon>Embryophyta</taxon>
        <taxon>Tracheophyta</taxon>
        <taxon>Spermatophyta</taxon>
        <taxon>Magnoliopsida</taxon>
        <taxon>eudicotyledons</taxon>
        <taxon>Gunneridae</taxon>
        <taxon>Pentapetalae</taxon>
        <taxon>asterids</taxon>
        <taxon>lamiids</taxon>
        <taxon>Solanales</taxon>
        <taxon>Solanaceae</taxon>
        <taxon>Solanoideae</taxon>
        <taxon>Hyoscyameae</taxon>
        <taxon>Anisodus</taxon>
    </lineage>
</organism>
<dbReference type="EMBL" id="JAJAGQ010000011">
    <property type="protein sequence ID" value="KAJ8549299.1"/>
    <property type="molecule type" value="Genomic_DNA"/>
</dbReference>
<comment type="caution">
    <text evidence="2">The sequence shown here is derived from an EMBL/GenBank/DDBJ whole genome shotgun (WGS) entry which is preliminary data.</text>
</comment>
<dbReference type="PANTHER" id="PTHR40891">
    <property type="entry name" value="DUF295 DOMAIN-CONTAINING PROTEIN"/>
    <property type="match status" value="1"/>
</dbReference>
<gene>
    <name evidence="2" type="ORF">K7X08_033006</name>
</gene>